<feature type="repeat" description="TPR" evidence="8">
    <location>
        <begin position="438"/>
        <end position="471"/>
    </location>
</feature>
<keyword evidence="11" id="KW-1185">Reference proteome</keyword>
<gene>
    <name evidence="10" type="ORF">B0F90DRAFT_1698015</name>
</gene>
<evidence type="ECO:0000313" key="11">
    <source>
        <dbReference type="Proteomes" id="UP001203297"/>
    </source>
</evidence>
<reference evidence="10" key="1">
    <citation type="journal article" date="2022" name="New Phytol.">
        <title>Evolutionary transition to the ectomycorrhizal habit in the genomes of a hyperdiverse lineage of mushroom-forming fungi.</title>
        <authorList>
            <person name="Looney B."/>
            <person name="Miyauchi S."/>
            <person name="Morin E."/>
            <person name="Drula E."/>
            <person name="Courty P.E."/>
            <person name="Kohler A."/>
            <person name="Kuo A."/>
            <person name="LaButti K."/>
            <person name="Pangilinan J."/>
            <person name="Lipzen A."/>
            <person name="Riley R."/>
            <person name="Andreopoulos W."/>
            <person name="He G."/>
            <person name="Johnson J."/>
            <person name="Nolan M."/>
            <person name="Tritt A."/>
            <person name="Barry K.W."/>
            <person name="Grigoriev I.V."/>
            <person name="Nagy L.G."/>
            <person name="Hibbett D."/>
            <person name="Henrissat B."/>
            <person name="Matheny P.B."/>
            <person name="Labbe J."/>
            <person name="Martin F.M."/>
        </authorList>
    </citation>
    <scope>NUCLEOTIDE SEQUENCE</scope>
    <source>
        <strain evidence="10">BPL690</strain>
    </source>
</reference>
<comment type="caution">
    <text evidence="10">The sequence shown here is derived from an EMBL/GenBank/DDBJ whole genome shotgun (WGS) entry which is preliminary data.</text>
</comment>
<evidence type="ECO:0000256" key="7">
    <source>
        <dbReference type="ARBA" id="ARBA00023140"/>
    </source>
</evidence>
<evidence type="ECO:0000256" key="9">
    <source>
        <dbReference type="SAM" id="MobiDB-lite"/>
    </source>
</evidence>
<dbReference type="InterPro" id="IPR019734">
    <property type="entry name" value="TPR_rpt"/>
</dbReference>
<dbReference type="Pfam" id="PF13432">
    <property type="entry name" value="TPR_16"/>
    <property type="match status" value="2"/>
</dbReference>
<dbReference type="InterPro" id="IPR011990">
    <property type="entry name" value="TPR-like_helical_dom_sf"/>
</dbReference>
<dbReference type="GO" id="GO:0005829">
    <property type="term" value="C:cytosol"/>
    <property type="evidence" value="ECO:0007669"/>
    <property type="project" value="TreeGrafter"/>
</dbReference>
<dbReference type="SUPFAM" id="SSF48452">
    <property type="entry name" value="TPR-like"/>
    <property type="match status" value="1"/>
</dbReference>
<feature type="region of interest" description="Disordered" evidence="9">
    <location>
        <begin position="134"/>
        <end position="153"/>
    </location>
</feature>
<evidence type="ECO:0000256" key="4">
    <source>
        <dbReference type="ARBA" id="ARBA00022490"/>
    </source>
</evidence>
<comment type="similarity">
    <text evidence="3">Belongs to the peroxisomal targeting signal receptor family.</text>
</comment>
<evidence type="ECO:0000256" key="8">
    <source>
        <dbReference type="PROSITE-ProRule" id="PRU00339"/>
    </source>
</evidence>
<comment type="subcellular location">
    <subcellularLocation>
        <location evidence="2">Cytoplasm</location>
    </subcellularLocation>
    <subcellularLocation>
        <location evidence="1">Peroxisome</location>
    </subcellularLocation>
</comment>
<dbReference type="PANTHER" id="PTHR10130">
    <property type="entry name" value="PEROXISOMAL TARGETING SIGNAL 1 RECEPTOR PEX5"/>
    <property type="match status" value="1"/>
</dbReference>
<dbReference type="GO" id="GO:0005778">
    <property type="term" value="C:peroxisomal membrane"/>
    <property type="evidence" value="ECO:0007669"/>
    <property type="project" value="TreeGrafter"/>
</dbReference>
<feature type="compositionally biased region" description="Polar residues" evidence="9">
    <location>
        <begin position="134"/>
        <end position="144"/>
    </location>
</feature>
<proteinExistence type="inferred from homology"/>
<dbReference type="Proteomes" id="UP001203297">
    <property type="component" value="Unassembled WGS sequence"/>
</dbReference>
<evidence type="ECO:0000256" key="3">
    <source>
        <dbReference type="ARBA" id="ARBA00005348"/>
    </source>
</evidence>
<dbReference type="AlphaFoldDB" id="A0AAD4MA62"/>
<evidence type="ECO:0000256" key="5">
    <source>
        <dbReference type="ARBA" id="ARBA00022737"/>
    </source>
</evidence>
<evidence type="ECO:0000256" key="2">
    <source>
        <dbReference type="ARBA" id="ARBA00004496"/>
    </source>
</evidence>
<dbReference type="PROSITE" id="PS50005">
    <property type="entry name" value="TPR"/>
    <property type="match status" value="3"/>
</dbReference>
<feature type="region of interest" description="Disordered" evidence="9">
    <location>
        <begin position="207"/>
        <end position="228"/>
    </location>
</feature>
<sequence length="700" mass="76921">MSLAALVNGADCGPVNPLQGLTKNLESDRGLQQDHFGANRAGSSRGAFRTAQATAPGFGEDARHFFDATQSASPLPPVAQSPFDLAALRTSLPAPPIDLSRAFPHSQSFSSQVPNSSWVTDFLVHASKPSAINSVQTATSQQGYSARDQVDPFSRSHVLQPQLPTRTISQMSTFNPLSQATSLHPNFLSVAQIDKNQLEDAFQSLEQGHTSVTSENESKAELQPTSQPQEADLLARTAGLLVQSVDHERNPKFANSQFLGLMKQLRDRTAIVEGNDIVAAPSDWQMEQGYTVSTDPKGKGKAVSFSTAMHEDVASQLQALSSTEQDVPTESEVDANEAYFRQDNEDYANYWKAHHGPVPPVAVSTQEWQQLQRDWERFEATTTGIMSLSEYQFQPGNPYLLGERSHNHDMHSGTLQRRSFSESVLHMEAAVQRDPTNALAWYELGVRQQENEREQQAISALRRALELDPTHLPSWLALAISYTNEGDRHGTYKAVQNWVRHNEKYRDIVTAIETHDGAGSDGVDEFQKLIGCLIAMARGVSQPGTSNAELDADVQIALAVLLNTNEDYGRAQDCFGAALSVRPDDWLLYNRVGATLANGGRAEEALSYYYKALEINPAYIRARFNLGISCINLKRFEEAGQHILDALVLQGSDGLSESESGDKHGVVSSALWDSLKTCCLHMHRIDLASMCDRQDLEGPS</sequence>
<keyword evidence="7" id="KW-0576">Peroxisome</keyword>
<organism evidence="10 11">
    <name type="scientific">Multifurca ochricompacta</name>
    <dbReference type="NCBI Taxonomy" id="376703"/>
    <lineage>
        <taxon>Eukaryota</taxon>
        <taxon>Fungi</taxon>
        <taxon>Dikarya</taxon>
        <taxon>Basidiomycota</taxon>
        <taxon>Agaricomycotina</taxon>
        <taxon>Agaricomycetes</taxon>
        <taxon>Russulales</taxon>
        <taxon>Russulaceae</taxon>
        <taxon>Multifurca</taxon>
    </lineage>
</organism>
<dbReference type="PANTHER" id="PTHR10130:SF0">
    <property type="entry name" value="GH08708P"/>
    <property type="match status" value="1"/>
</dbReference>
<dbReference type="InterPro" id="IPR024111">
    <property type="entry name" value="PEX5/PEX5L"/>
</dbReference>
<evidence type="ECO:0000256" key="1">
    <source>
        <dbReference type="ARBA" id="ARBA00004275"/>
    </source>
</evidence>
<keyword evidence="5" id="KW-0677">Repeat</keyword>
<evidence type="ECO:0008006" key="12">
    <source>
        <dbReference type="Google" id="ProtNLM"/>
    </source>
</evidence>
<name>A0AAD4MA62_9AGAM</name>
<feature type="repeat" description="TPR" evidence="8">
    <location>
        <begin position="586"/>
        <end position="619"/>
    </location>
</feature>
<dbReference type="SMART" id="SM00028">
    <property type="entry name" value="TPR"/>
    <property type="match status" value="4"/>
</dbReference>
<keyword evidence="4" id="KW-0963">Cytoplasm</keyword>
<dbReference type="GO" id="GO:0016560">
    <property type="term" value="P:protein import into peroxisome matrix, docking"/>
    <property type="evidence" value="ECO:0007669"/>
    <property type="project" value="TreeGrafter"/>
</dbReference>
<dbReference type="Gene3D" id="1.25.40.10">
    <property type="entry name" value="Tetratricopeptide repeat domain"/>
    <property type="match status" value="1"/>
</dbReference>
<evidence type="ECO:0000256" key="6">
    <source>
        <dbReference type="ARBA" id="ARBA00022803"/>
    </source>
</evidence>
<accession>A0AAD4MA62</accession>
<feature type="repeat" description="TPR" evidence="8">
    <location>
        <begin position="552"/>
        <end position="585"/>
    </location>
</feature>
<evidence type="ECO:0000313" key="10">
    <source>
        <dbReference type="EMBL" id="KAI0305437.1"/>
    </source>
</evidence>
<dbReference type="EMBL" id="WTXG01000005">
    <property type="protein sequence ID" value="KAI0305437.1"/>
    <property type="molecule type" value="Genomic_DNA"/>
</dbReference>
<keyword evidence="6 8" id="KW-0802">TPR repeat</keyword>
<protein>
    <recommendedName>
        <fullName evidence="12">Peroxisomal targeting signal 1 receptor</fullName>
    </recommendedName>
</protein>
<dbReference type="GO" id="GO:0005052">
    <property type="term" value="F:peroxisome matrix targeting signal-1 binding"/>
    <property type="evidence" value="ECO:0007669"/>
    <property type="project" value="TreeGrafter"/>
</dbReference>